<dbReference type="InterPro" id="IPR052155">
    <property type="entry name" value="Biofilm_reg_signaling"/>
</dbReference>
<dbReference type="InterPro" id="IPR001633">
    <property type="entry name" value="EAL_dom"/>
</dbReference>
<evidence type="ECO:0000313" key="4">
    <source>
        <dbReference type="Proteomes" id="UP000500938"/>
    </source>
</evidence>
<dbReference type="CDD" id="cd01949">
    <property type="entry name" value="GGDEF"/>
    <property type="match status" value="1"/>
</dbReference>
<gene>
    <name evidence="3" type="ORF">HKW67_19885</name>
</gene>
<dbReference type="KEGG" id="ggr:HKW67_19885"/>
<sequence>MATDEDRLTGLCTRPTLRERLAEALAQATPDGPQPALLALDLDRFQEVNDSTGLATGDGVLSRVARRIVSAAPPGATVARISGDEFAVLLPDSSTGEAVAARLLELIGRPYAVNGHAVTISVSIGLALSPHDGGDADALLRSASIALHHAEAAGKNHSVRFEPWMQASASARQSLETDLRAALALNKVELRKAMVVDQFKIYYQPQVSLPDMQLTGFEALVRWQHPVRGMINPDDFIPLAEEIGLIGLLGDWVMHTACRTAAAWPLLSNGRALQVAVNVSPIQLRERRALVASIADALAQSGLDAARLEVEITESALIGDACETLRSIKHLGVTLALDDFGTGFSSLSQLAHYPFDRLKIDRSFVRNLPDGADLTSADATHARWMIQAIASLGSGLDMCTIAEGVETIAQAEMVRAAGVTDIQGFLISRPVPEGDVLALVRRLDAASTDAIHIFTEINHVERPLQPGVLQP</sequence>
<dbReference type="Gene3D" id="3.20.20.450">
    <property type="entry name" value="EAL domain"/>
    <property type="match status" value="1"/>
</dbReference>
<dbReference type="SMART" id="SM00267">
    <property type="entry name" value="GGDEF"/>
    <property type="match status" value="1"/>
</dbReference>
<dbReference type="Pfam" id="PF00563">
    <property type="entry name" value="EAL"/>
    <property type="match status" value="1"/>
</dbReference>
<evidence type="ECO:0000259" key="2">
    <source>
        <dbReference type="PROSITE" id="PS50887"/>
    </source>
</evidence>
<dbReference type="PANTHER" id="PTHR44757:SF2">
    <property type="entry name" value="BIOFILM ARCHITECTURE MAINTENANCE PROTEIN MBAA"/>
    <property type="match status" value="1"/>
</dbReference>
<dbReference type="EMBL" id="CP053085">
    <property type="protein sequence ID" value="QJR37616.1"/>
    <property type="molecule type" value="Genomic_DNA"/>
</dbReference>
<organism evidence="3 4">
    <name type="scientific">Gemmatimonas groenlandica</name>
    <dbReference type="NCBI Taxonomy" id="2732249"/>
    <lineage>
        <taxon>Bacteria</taxon>
        <taxon>Pseudomonadati</taxon>
        <taxon>Gemmatimonadota</taxon>
        <taxon>Gemmatimonadia</taxon>
        <taxon>Gemmatimonadales</taxon>
        <taxon>Gemmatimonadaceae</taxon>
        <taxon>Gemmatimonas</taxon>
    </lineage>
</organism>
<dbReference type="InterPro" id="IPR000160">
    <property type="entry name" value="GGDEF_dom"/>
</dbReference>
<feature type="domain" description="EAL" evidence="1">
    <location>
        <begin position="172"/>
        <end position="444"/>
    </location>
</feature>
<dbReference type="InterPro" id="IPR043128">
    <property type="entry name" value="Rev_trsase/Diguanyl_cyclase"/>
</dbReference>
<dbReference type="Proteomes" id="UP000500938">
    <property type="component" value="Chromosome"/>
</dbReference>
<accession>A0A6M4IVS4</accession>
<dbReference type="InterPro" id="IPR035919">
    <property type="entry name" value="EAL_sf"/>
</dbReference>
<dbReference type="Pfam" id="PF00990">
    <property type="entry name" value="GGDEF"/>
    <property type="match status" value="1"/>
</dbReference>
<evidence type="ECO:0000313" key="3">
    <source>
        <dbReference type="EMBL" id="QJR37616.1"/>
    </source>
</evidence>
<evidence type="ECO:0000259" key="1">
    <source>
        <dbReference type="PROSITE" id="PS50883"/>
    </source>
</evidence>
<dbReference type="InterPro" id="IPR029787">
    <property type="entry name" value="Nucleotide_cyclase"/>
</dbReference>
<dbReference type="SMART" id="SM00052">
    <property type="entry name" value="EAL"/>
    <property type="match status" value="1"/>
</dbReference>
<dbReference type="SUPFAM" id="SSF141868">
    <property type="entry name" value="EAL domain-like"/>
    <property type="match status" value="1"/>
</dbReference>
<name>A0A6M4IVS4_9BACT</name>
<dbReference type="PROSITE" id="PS50887">
    <property type="entry name" value="GGDEF"/>
    <property type="match status" value="1"/>
</dbReference>
<proteinExistence type="predicted"/>
<dbReference type="PROSITE" id="PS50883">
    <property type="entry name" value="EAL"/>
    <property type="match status" value="1"/>
</dbReference>
<dbReference type="CDD" id="cd01948">
    <property type="entry name" value="EAL"/>
    <property type="match status" value="1"/>
</dbReference>
<dbReference type="RefSeq" id="WP_171227051.1">
    <property type="nucleotide sequence ID" value="NZ_CP053085.1"/>
</dbReference>
<reference evidence="3 4" key="1">
    <citation type="submission" date="2020-05" db="EMBL/GenBank/DDBJ databases">
        <title>Complete genome sequence of Gemmatimonas greenlandica TET16.</title>
        <authorList>
            <person name="Zeng Y."/>
        </authorList>
    </citation>
    <scope>NUCLEOTIDE SEQUENCE [LARGE SCALE GENOMIC DNA]</scope>
    <source>
        <strain evidence="3 4">TET16</strain>
    </source>
</reference>
<dbReference type="NCBIfam" id="TIGR00254">
    <property type="entry name" value="GGDEF"/>
    <property type="match status" value="1"/>
</dbReference>
<dbReference type="AlphaFoldDB" id="A0A6M4IVS4"/>
<protein>
    <submittedName>
        <fullName evidence="3">EAL domain-containing protein</fullName>
    </submittedName>
</protein>
<dbReference type="PANTHER" id="PTHR44757">
    <property type="entry name" value="DIGUANYLATE CYCLASE DGCP"/>
    <property type="match status" value="1"/>
</dbReference>
<feature type="domain" description="GGDEF" evidence="2">
    <location>
        <begin position="33"/>
        <end position="163"/>
    </location>
</feature>
<dbReference type="Gene3D" id="3.30.70.270">
    <property type="match status" value="1"/>
</dbReference>
<keyword evidence="4" id="KW-1185">Reference proteome</keyword>
<dbReference type="SUPFAM" id="SSF55073">
    <property type="entry name" value="Nucleotide cyclase"/>
    <property type="match status" value="1"/>
</dbReference>